<keyword evidence="2" id="KW-0067">ATP-binding</keyword>
<gene>
    <name evidence="4" type="primary">dnaK_1</name>
    <name evidence="4" type="ORF">A3Q41_02008</name>
</gene>
<dbReference type="PANTHER" id="PTHR42749:SF1">
    <property type="entry name" value="CELL SHAPE-DETERMINING PROTEIN MREB"/>
    <property type="match status" value="1"/>
</dbReference>
<evidence type="ECO:0000256" key="1">
    <source>
        <dbReference type="ARBA" id="ARBA00022741"/>
    </source>
</evidence>
<evidence type="ECO:0000256" key="3">
    <source>
        <dbReference type="ARBA" id="ARBA00023186"/>
    </source>
</evidence>
<dbReference type="GO" id="GO:0140662">
    <property type="term" value="F:ATP-dependent protein folding chaperone"/>
    <property type="evidence" value="ECO:0007669"/>
    <property type="project" value="InterPro"/>
</dbReference>
<dbReference type="InterPro" id="IPR013126">
    <property type="entry name" value="Hsp_70_fam"/>
</dbReference>
<keyword evidence="3" id="KW-0143">Chaperone</keyword>
<dbReference type="AlphaFoldDB" id="A0A143QJU5"/>
<evidence type="ECO:0000313" key="5">
    <source>
        <dbReference type="Proteomes" id="UP000076038"/>
    </source>
</evidence>
<dbReference type="PANTHER" id="PTHR42749">
    <property type="entry name" value="CELL SHAPE-DETERMINING PROTEIN MREB"/>
    <property type="match status" value="1"/>
</dbReference>
<dbReference type="EMBL" id="CP015220">
    <property type="protein sequence ID" value="AMY23310.1"/>
    <property type="molecule type" value="Genomic_DNA"/>
</dbReference>
<sequence length="322" mass="34204">MRSVLGVSVGSAIARGVALDASDESVRSAHVVRSFDPDDHLQVALDLLDSMSRDQMVDRPDIVLAVPDDPGARGRTSAYSTYEADRLLVASELGAQLRYLRGTGMLEGARTVAVCDIGASGTTVSIADPATGAVHSSVRTTLFGGIGCDAQISRYLLSVYGADELASERARAELLVSVRTAREQLSRLRVAEVAGPFVGGPVRLWRNTFDDVLERSIRSLEDWVASIIVDAPCAVNALVMVGGCANLPSLRRMFRRDLMLPVVAPANPESLTAHGAALMAIDVVASRQHRPRGAMSSASVLTQPAAMVGMVGYRDAPRHRSA</sequence>
<dbReference type="RefSeq" id="WP_176456784.1">
    <property type="nucleotide sequence ID" value="NZ_CP015220.1"/>
</dbReference>
<dbReference type="Pfam" id="PF00012">
    <property type="entry name" value="HSP70"/>
    <property type="match status" value="1"/>
</dbReference>
<name>A0A143QJU5_RHOFA</name>
<dbReference type="Proteomes" id="UP000076038">
    <property type="component" value="Chromosome"/>
</dbReference>
<organism evidence="4 5">
    <name type="scientific">Rhodococcoides fascians</name>
    <name type="common">Rhodococcus fascians</name>
    <dbReference type="NCBI Taxonomy" id="1828"/>
    <lineage>
        <taxon>Bacteria</taxon>
        <taxon>Bacillati</taxon>
        <taxon>Actinomycetota</taxon>
        <taxon>Actinomycetes</taxon>
        <taxon>Mycobacteriales</taxon>
        <taxon>Nocardiaceae</taxon>
        <taxon>Rhodococcoides</taxon>
    </lineage>
</organism>
<reference evidence="5" key="2">
    <citation type="submission" date="2016-04" db="EMBL/GenBank/DDBJ databases">
        <title>Complete Genome and Plasmid Sequences for Rhodococcus fascians D188 and Draft Sequences for Rhodococcus spp. Isolates PBTS 1 and PBTS 2.</title>
        <authorList>
            <person name="Stamer R."/>
            <person name="Vereecke D."/>
            <person name="Zhang Y."/>
            <person name="Schilkey F."/>
            <person name="Devitt N."/>
            <person name="Randall J."/>
        </authorList>
    </citation>
    <scope>NUCLEOTIDE SEQUENCE [LARGE SCALE GENOMIC DNA]</scope>
    <source>
        <strain evidence="5">PBTS2</strain>
    </source>
</reference>
<dbReference type="GO" id="GO:0005524">
    <property type="term" value="F:ATP binding"/>
    <property type="evidence" value="ECO:0007669"/>
    <property type="project" value="UniProtKB-KW"/>
</dbReference>
<dbReference type="PATRIC" id="fig|1653479.3.peg.2030"/>
<keyword evidence="1" id="KW-0547">Nucleotide-binding</keyword>
<dbReference type="InterPro" id="IPR043129">
    <property type="entry name" value="ATPase_NBD"/>
</dbReference>
<evidence type="ECO:0000313" key="4">
    <source>
        <dbReference type="EMBL" id="AMY23310.1"/>
    </source>
</evidence>
<reference evidence="4 5" key="1">
    <citation type="journal article" date="2016" name="Genome Announc.">
        <title>Complete Genome and Plasmid Sequences for Rhodococcus fascians D188 and Draft Sequences for Rhodococcus Isolates PBTS 1 and PBTS 2.</title>
        <authorList>
            <person name="Stamler R.A."/>
            <person name="Vereecke D."/>
            <person name="Zhang Y."/>
            <person name="Schilkey F."/>
            <person name="Devitt N."/>
            <person name="Randall J.J."/>
        </authorList>
    </citation>
    <scope>NUCLEOTIDE SEQUENCE [LARGE SCALE GENOMIC DNA]</scope>
    <source>
        <strain evidence="4 5">PBTS2</strain>
    </source>
</reference>
<dbReference type="Gene3D" id="3.30.420.40">
    <property type="match status" value="2"/>
</dbReference>
<dbReference type="KEGG" id="rhs:A3Q41_02008"/>
<proteinExistence type="predicted"/>
<dbReference type="SUPFAM" id="SSF53067">
    <property type="entry name" value="Actin-like ATPase domain"/>
    <property type="match status" value="1"/>
</dbReference>
<protein>
    <submittedName>
        <fullName evidence="4">Chaperone protein DnaK</fullName>
    </submittedName>
</protein>
<dbReference type="Gene3D" id="3.90.640.10">
    <property type="entry name" value="Actin, Chain A, domain 4"/>
    <property type="match status" value="1"/>
</dbReference>
<keyword evidence="5" id="KW-1185">Reference proteome</keyword>
<evidence type="ECO:0000256" key="2">
    <source>
        <dbReference type="ARBA" id="ARBA00022840"/>
    </source>
</evidence>
<accession>A0A143QJU5</accession>